<gene>
    <name evidence="6" type="ORF">PI95_009410</name>
</gene>
<evidence type="ECO:0000259" key="4">
    <source>
        <dbReference type="PROSITE" id="PS50042"/>
    </source>
</evidence>
<evidence type="ECO:0000256" key="3">
    <source>
        <dbReference type="ARBA" id="ARBA00023163"/>
    </source>
</evidence>
<protein>
    <submittedName>
        <fullName evidence="6">Crp/Fnr family transcriptional regulator</fullName>
    </submittedName>
</protein>
<name>A0A846H727_9CYAN</name>
<dbReference type="Gene3D" id="2.60.120.10">
    <property type="entry name" value="Jelly Rolls"/>
    <property type="match status" value="1"/>
</dbReference>
<evidence type="ECO:0000256" key="2">
    <source>
        <dbReference type="ARBA" id="ARBA00023125"/>
    </source>
</evidence>
<sequence>MTKNPDFPKNKLLAALPDEDYQRLVPDLEFVELPIKQVLYEPEEPIKHVYFINQGITSIVYTTEDGSTVEVGMVGNDGMVGIPVFLGGNMTTTTAFMQVPGTAMRMNAVRLKAEFDLGGSLQKSLLRYTQALFTQITHTAVCNRLNTVEERLARWLLMVADLTQSNEFPLTQEFIAQMLGVRRSGVTVAAGILSQAGMIRYSRGRITILNREGLEATSGESYRVIKTEFSRLLDTERA</sequence>
<dbReference type="EMBL" id="JTCM02000014">
    <property type="protein sequence ID" value="NEU72778.1"/>
    <property type="molecule type" value="Genomic_DNA"/>
</dbReference>
<dbReference type="SUPFAM" id="SSF51206">
    <property type="entry name" value="cAMP-binding domain-like"/>
    <property type="match status" value="1"/>
</dbReference>
<dbReference type="Proteomes" id="UP000031549">
    <property type="component" value="Unassembled WGS sequence"/>
</dbReference>
<dbReference type="InterPro" id="IPR018490">
    <property type="entry name" value="cNMP-bd_dom_sf"/>
</dbReference>
<dbReference type="GO" id="GO:0003700">
    <property type="term" value="F:DNA-binding transcription factor activity"/>
    <property type="evidence" value="ECO:0007669"/>
    <property type="project" value="TreeGrafter"/>
</dbReference>
<dbReference type="PROSITE" id="PS51063">
    <property type="entry name" value="HTH_CRP_2"/>
    <property type="match status" value="1"/>
</dbReference>
<evidence type="ECO:0000313" key="6">
    <source>
        <dbReference type="EMBL" id="NEU72778.1"/>
    </source>
</evidence>
<dbReference type="AlphaFoldDB" id="A0A846H727"/>
<dbReference type="InterPro" id="IPR036390">
    <property type="entry name" value="WH_DNA-bd_sf"/>
</dbReference>
<dbReference type="Pfam" id="PF00027">
    <property type="entry name" value="cNMP_binding"/>
    <property type="match status" value="1"/>
</dbReference>
<accession>A0A846H727</accession>
<evidence type="ECO:0000259" key="5">
    <source>
        <dbReference type="PROSITE" id="PS51063"/>
    </source>
</evidence>
<dbReference type="GO" id="GO:0005829">
    <property type="term" value="C:cytosol"/>
    <property type="evidence" value="ECO:0007669"/>
    <property type="project" value="TreeGrafter"/>
</dbReference>
<dbReference type="SUPFAM" id="SSF46785">
    <property type="entry name" value="Winged helix' DNA-binding domain"/>
    <property type="match status" value="1"/>
</dbReference>
<reference evidence="6 7" key="1">
    <citation type="journal article" date="2015" name="Genome Announc.">
        <title>Draft Genome Sequence of Cyanobacterium Hassallia byssoidea Strain VB512170, Isolated from Monuments in India.</title>
        <authorList>
            <person name="Singh D."/>
            <person name="Chandrababunaidu M.M."/>
            <person name="Panda A."/>
            <person name="Sen D."/>
            <person name="Bhattacharyya S."/>
            <person name="Adhikary S.P."/>
            <person name="Tripathy S."/>
        </authorList>
    </citation>
    <scope>NUCLEOTIDE SEQUENCE [LARGE SCALE GENOMIC DNA]</scope>
    <source>
        <strain evidence="6 7">VB512170</strain>
    </source>
</reference>
<dbReference type="InterPro" id="IPR000595">
    <property type="entry name" value="cNMP-bd_dom"/>
</dbReference>
<evidence type="ECO:0000256" key="1">
    <source>
        <dbReference type="ARBA" id="ARBA00023015"/>
    </source>
</evidence>
<dbReference type="InterPro" id="IPR050397">
    <property type="entry name" value="Env_Response_Regulators"/>
</dbReference>
<evidence type="ECO:0000313" key="7">
    <source>
        <dbReference type="Proteomes" id="UP000031549"/>
    </source>
</evidence>
<dbReference type="GO" id="GO:0003677">
    <property type="term" value="F:DNA binding"/>
    <property type="evidence" value="ECO:0007669"/>
    <property type="project" value="UniProtKB-KW"/>
</dbReference>
<dbReference type="PROSITE" id="PS50042">
    <property type="entry name" value="CNMP_BINDING_3"/>
    <property type="match status" value="1"/>
</dbReference>
<dbReference type="InterPro" id="IPR012318">
    <property type="entry name" value="HTH_CRP"/>
</dbReference>
<organism evidence="6 7">
    <name type="scientific">Hassallia byssoidea VB512170</name>
    <dbReference type="NCBI Taxonomy" id="1304833"/>
    <lineage>
        <taxon>Bacteria</taxon>
        <taxon>Bacillati</taxon>
        <taxon>Cyanobacteriota</taxon>
        <taxon>Cyanophyceae</taxon>
        <taxon>Nostocales</taxon>
        <taxon>Tolypothrichaceae</taxon>
        <taxon>Hassallia</taxon>
    </lineage>
</organism>
<feature type="domain" description="HTH crp-type" evidence="5">
    <location>
        <begin position="146"/>
        <end position="212"/>
    </location>
</feature>
<dbReference type="RefSeq" id="WP_039737902.1">
    <property type="nucleotide sequence ID" value="NZ_JTCM02000014.1"/>
</dbReference>
<proteinExistence type="predicted"/>
<dbReference type="CDD" id="cd00038">
    <property type="entry name" value="CAP_ED"/>
    <property type="match status" value="1"/>
</dbReference>
<dbReference type="InterPro" id="IPR014710">
    <property type="entry name" value="RmlC-like_jellyroll"/>
</dbReference>
<comment type="caution">
    <text evidence="6">The sequence shown here is derived from an EMBL/GenBank/DDBJ whole genome shotgun (WGS) entry which is preliminary data.</text>
</comment>
<keyword evidence="3" id="KW-0804">Transcription</keyword>
<dbReference type="SMART" id="SM00100">
    <property type="entry name" value="cNMP"/>
    <property type="match status" value="1"/>
</dbReference>
<dbReference type="Pfam" id="PF13545">
    <property type="entry name" value="HTH_Crp_2"/>
    <property type="match status" value="1"/>
</dbReference>
<dbReference type="PANTHER" id="PTHR24567">
    <property type="entry name" value="CRP FAMILY TRANSCRIPTIONAL REGULATORY PROTEIN"/>
    <property type="match status" value="1"/>
</dbReference>
<dbReference type="InterPro" id="IPR036388">
    <property type="entry name" value="WH-like_DNA-bd_sf"/>
</dbReference>
<feature type="domain" description="Cyclic nucleotide-binding" evidence="4">
    <location>
        <begin position="12"/>
        <end position="81"/>
    </location>
</feature>
<dbReference type="PANTHER" id="PTHR24567:SF74">
    <property type="entry name" value="HTH-TYPE TRANSCRIPTIONAL REGULATOR ARCR"/>
    <property type="match status" value="1"/>
</dbReference>
<keyword evidence="2" id="KW-0238">DNA-binding</keyword>
<keyword evidence="1" id="KW-0805">Transcription regulation</keyword>
<keyword evidence="7" id="KW-1185">Reference proteome</keyword>
<dbReference type="Gene3D" id="1.10.10.10">
    <property type="entry name" value="Winged helix-like DNA-binding domain superfamily/Winged helix DNA-binding domain"/>
    <property type="match status" value="1"/>
</dbReference>